<protein>
    <submittedName>
        <fullName evidence="11">Transcriptional regulatory protein</fullName>
    </submittedName>
</protein>
<evidence type="ECO:0000256" key="1">
    <source>
        <dbReference type="ARBA" id="ARBA00022553"/>
    </source>
</evidence>
<name>M5J776_9LACO</name>
<dbReference type="CDD" id="cd00383">
    <property type="entry name" value="trans_reg_C"/>
    <property type="match status" value="1"/>
</dbReference>
<dbReference type="Gene3D" id="3.40.50.2300">
    <property type="match status" value="1"/>
</dbReference>
<evidence type="ECO:0000256" key="5">
    <source>
        <dbReference type="ARBA" id="ARBA00023159"/>
    </source>
</evidence>
<dbReference type="FunFam" id="1.10.10.10:FF:000018">
    <property type="entry name" value="DNA-binding response regulator ResD"/>
    <property type="match status" value="1"/>
</dbReference>
<evidence type="ECO:0000256" key="6">
    <source>
        <dbReference type="ARBA" id="ARBA00023163"/>
    </source>
</evidence>
<dbReference type="InterPro" id="IPR001789">
    <property type="entry name" value="Sig_transdc_resp-reg_receiver"/>
</dbReference>
<dbReference type="PATRIC" id="fig|1227363.6.peg.1116"/>
<dbReference type="GO" id="GO:0006355">
    <property type="term" value="P:regulation of DNA-templated transcription"/>
    <property type="evidence" value="ECO:0007669"/>
    <property type="project" value="InterPro"/>
</dbReference>
<dbReference type="SUPFAM" id="SSF46894">
    <property type="entry name" value="C-terminal effector domain of the bipartite response regulators"/>
    <property type="match status" value="1"/>
</dbReference>
<keyword evidence="6" id="KW-0804">Transcription</keyword>
<keyword evidence="3" id="KW-0805">Transcription regulation</keyword>
<sequence>MSNRILLLTKNLEIFIEFNTFFNEEGWIIQNVMDPAEVPTVLKEKKITAIFWDMDVLQDYQQDIALIKQVRQDFRRPIFALTTKTDPEHAYELYTQALINGYFCKPLDYRIIFAQLLQQLWFAGDKLVTANLTAETTPKRGYYLEHLLIDRDHYRVTHNGTDIGLTPKEFRLLWYLIKHHNQVLSREQLLQGVWGYDTLGSSRIVDMHISHLRDKIEVDPDHPRWIKTVRGFGYSFEGPLKKL</sequence>
<dbReference type="Pfam" id="PF00486">
    <property type="entry name" value="Trans_reg_C"/>
    <property type="match status" value="1"/>
</dbReference>
<dbReference type="PANTHER" id="PTHR48111:SF40">
    <property type="entry name" value="PHOSPHATE REGULON TRANSCRIPTIONAL REGULATORY PROTEIN PHOB"/>
    <property type="match status" value="1"/>
</dbReference>
<dbReference type="Gene3D" id="1.10.10.10">
    <property type="entry name" value="Winged helix-like DNA-binding domain superfamily/Winged helix DNA-binding domain"/>
    <property type="match status" value="1"/>
</dbReference>
<dbReference type="STRING" id="1227363.D271_05705"/>
<keyword evidence="12" id="KW-1185">Reference proteome</keyword>
<dbReference type="EMBL" id="ANAG01000017">
    <property type="protein sequence ID" value="EKW98479.1"/>
    <property type="molecule type" value="Genomic_DNA"/>
</dbReference>
<evidence type="ECO:0000256" key="4">
    <source>
        <dbReference type="ARBA" id="ARBA00023125"/>
    </source>
</evidence>
<dbReference type="GO" id="GO:0032993">
    <property type="term" value="C:protein-DNA complex"/>
    <property type="evidence" value="ECO:0007669"/>
    <property type="project" value="TreeGrafter"/>
</dbReference>
<dbReference type="PROSITE" id="PS51755">
    <property type="entry name" value="OMPR_PHOB"/>
    <property type="match status" value="1"/>
</dbReference>
<keyword evidence="2" id="KW-0902">Two-component regulatory system</keyword>
<gene>
    <name evidence="11" type="ORF">D271_05705</name>
</gene>
<dbReference type="AlphaFoldDB" id="M5J776"/>
<feature type="DNA-binding region" description="OmpR/PhoB-type" evidence="8">
    <location>
        <begin position="139"/>
        <end position="238"/>
    </location>
</feature>
<feature type="domain" description="OmpR/PhoB-type" evidence="10">
    <location>
        <begin position="139"/>
        <end position="238"/>
    </location>
</feature>
<organism evidence="11 12">
    <name type="scientific">Ligilactobacillus saerimneri 30a</name>
    <dbReference type="NCBI Taxonomy" id="1227363"/>
    <lineage>
        <taxon>Bacteria</taxon>
        <taxon>Bacillati</taxon>
        <taxon>Bacillota</taxon>
        <taxon>Bacilli</taxon>
        <taxon>Lactobacillales</taxon>
        <taxon>Lactobacillaceae</taxon>
        <taxon>Ligilactobacillus</taxon>
    </lineage>
</organism>
<proteinExistence type="predicted"/>
<accession>M5J776</accession>
<keyword evidence="4 8" id="KW-0238">DNA-binding</keyword>
<dbReference type="GO" id="GO:0005829">
    <property type="term" value="C:cytosol"/>
    <property type="evidence" value="ECO:0007669"/>
    <property type="project" value="TreeGrafter"/>
</dbReference>
<evidence type="ECO:0000256" key="7">
    <source>
        <dbReference type="PROSITE-ProRule" id="PRU00169"/>
    </source>
</evidence>
<dbReference type="PROSITE" id="PS50110">
    <property type="entry name" value="RESPONSE_REGULATORY"/>
    <property type="match status" value="1"/>
</dbReference>
<dbReference type="InterPro" id="IPR011006">
    <property type="entry name" value="CheY-like_superfamily"/>
</dbReference>
<dbReference type="InterPro" id="IPR016032">
    <property type="entry name" value="Sig_transdc_resp-reg_C-effctor"/>
</dbReference>
<reference evidence="11 12" key="1">
    <citation type="journal article" date="2013" name="Genome Announc.">
        <title>Genome Sequence of Lactobacillus saerimneri 30a (Formerly Lactobacillus sp. Strain 30a), a Reference Lactic Acid Bacterium Strain Producing Biogenic Amines.</title>
        <authorList>
            <person name="Romano A."/>
            <person name="Trip H."/>
            <person name="Campbell-Sills H."/>
            <person name="Bouchez O."/>
            <person name="Sherman D."/>
            <person name="Lolkema J.S."/>
            <person name="Lucas P.M."/>
        </authorList>
    </citation>
    <scope>NUCLEOTIDE SEQUENCE [LARGE SCALE GENOMIC DNA]</scope>
    <source>
        <strain evidence="11 12">30a</strain>
    </source>
</reference>
<dbReference type="InterPro" id="IPR001867">
    <property type="entry name" value="OmpR/PhoB-type_DNA-bd"/>
</dbReference>
<feature type="modified residue" description="4-aspartylphosphate" evidence="7">
    <location>
        <position position="53"/>
    </location>
</feature>
<feature type="domain" description="Response regulatory" evidence="9">
    <location>
        <begin position="4"/>
        <end position="120"/>
    </location>
</feature>
<dbReference type="Proteomes" id="UP000011912">
    <property type="component" value="Unassembled WGS sequence"/>
</dbReference>
<dbReference type="GO" id="GO:0000976">
    <property type="term" value="F:transcription cis-regulatory region binding"/>
    <property type="evidence" value="ECO:0007669"/>
    <property type="project" value="TreeGrafter"/>
</dbReference>
<evidence type="ECO:0000256" key="8">
    <source>
        <dbReference type="PROSITE-ProRule" id="PRU01091"/>
    </source>
</evidence>
<dbReference type="InterPro" id="IPR036388">
    <property type="entry name" value="WH-like_DNA-bd_sf"/>
</dbReference>
<evidence type="ECO:0000259" key="9">
    <source>
        <dbReference type="PROSITE" id="PS50110"/>
    </source>
</evidence>
<dbReference type="GO" id="GO:0000156">
    <property type="term" value="F:phosphorelay response regulator activity"/>
    <property type="evidence" value="ECO:0007669"/>
    <property type="project" value="TreeGrafter"/>
</dbReference>
<evidence type="ECO:0000256" key="3">
    <source>
        <dbReference type="ARBA" id="ARBA00023015"/>
    </source>
</evidence>
<dbReference type="PANTHER" id="PTHR48111">
    <property type="entry name" value="REGULATOR OF RPOS"/>
    <property type="match status" value="1"/>
</dbReference>
<evidence type="ECO:0000256" key="2">
    <source>
        <dbReference type="ARBA" id="ARBA00023012"/>
    </source>
</evidence>
<evidence type="ECO:0000313" key="11">
    <source>
        <dbReference type="EMBL" id="EKW98479.1"/>
    </source>
</evidence>
<dbReference type="SMART" id="SM00862">
    <property type="entry name" value="Trans_reg_C"/>
    <property type="match status" value="1"/>
</dbReference>
<dbReference type="SUPFAM" id="SSF52172">
    <property type="entry name" value="CheY-like"/>
    <property type="match status" value="1"/>
</dbReference>
<evidence type="ECO:0000313" key="12">
    <source>
        <dbReference type="Proteomes" id="UP000011912"/>
    </source>
</evidence>
<evidence type="ECO:0000259" key="10">
    <source>
        <dbReference type="PROSITE" id="PS51755"/>
    </source>
</evidence>
<comment type="caution">
    <text evidence="11">The sequence shown here is derived from an EMBL/GenBank/DDBJ whole genome shotgun (WGS) entry which is preliminary data.</text>
</comment>
<dbReference type="InterPro" id="IPR039420">
    <property type="entry name" value="WalR-like"/>
</dbReference>
<keyword evidence="5" id="KW-0010">Activator</keyword>
<dbReference type="RefSeq" id="WP_009554317.1">
    <property type="nucleotide sequence ID" value="NZ_ANAG01000017.1"/>
</dbReference>
<keyword evidence="1 7" id="KW-0597">Phosphoprotein</keyword>